<evidence type="ECO:0000313" key="1">
    <source>
        <dbReference type="EMBL" id="KAI4307938.1"/>
    </source>
</evidence>
<dbReference type="EMBL" id="CM039437">
    <property type="protein sequence ID" value="KAI4307938.1"/>
    <property type="molecule type" value="Genomic_DNA"/>
</dbReference>
<keyword evidence="2" id="KW-1185">Reference proteome</keyword>
<comment type="caution">
    <text evidence="1">The sequence shown here is derived from an EMBL/GenBank/DDBJ whole genome shotgun (WGS) entry which is preliminary data.</text>
</comment>
<organism evidence="1 2">
    <name type="scientific">Bauhinia variegata</name>
    <name type="common">Purple orchid tree</name>
    <name type="synonym">Phanera variegata</name>
    <dbReference type="NCBI Taxonomy" id="167791"/>
    <lineage>
        <taxon>Eukaryota</taxon>
        <taxon>Viridiplantae</taxon>
        <taxon>Streptophyta</taxon>
        <taxon>Embryophyta</taxon>
        <taxon>Tracheophyta</taxon>
        <taxon>Spermatophyta</taxon>
        <taxon>Magnoliopsida</taxon>
        <taxon>eudicotyledons</taxon>
        <taxon>Gunneridae</taxon>
        <taxon>Pentapetalae</taxon>
        <taxon>rosids</taxon>
        <taxon>fabids</taxon>
        <taxon>Fabales</taxon>
        <taxon>Fabaceae</taxon>
        <taxon>Cercidoideae</taxon>
        <taxon>Cercideae</taxon>
        <taxon>Bauhiniinae</taxon>
        <taxon>Bauhinia</taxon>
    </lineage>
</organism>
<reference evidence="1 2" key="1">
    <citation type="journal article" date="2022" name="DNA Res.">
        <title>Chromosomal-level genome assembly of the orchid tree Bauhinia variegata (Leguminosae; Cercidoideae) supports the allotetraploid origin hypothesis of Bauhinia.</title>
        <authorList>
            <person name="Zhong Y."/>
            <person name="Chen Y."/>
            <person name="Zheng D."/>
            <person name="Pang J."/>
            <person name="Liu Y."/>
            <person name="Luo S."/>
            <person name="Meng S."/>
            <person name="Qian L."/>
            <person name="Wei D."/>
            <person name="Dai S."/>
            <person name="Zhou R."/>
        </authorList>
    </citation>
    <scope>NUCLEOTIDE SEQUENCE [LARGE SCALE GENOMIC DNA]</scope>
    <source>
        <strain evidence="1">BV-YZ2020</strain>
    </source>
</reference>
<accession>A0ACB9LEB7</accession>
<proteinExistence type="predicted"/>
<evidence type="ECO:0000313" key="2">
    <source>
        <dbReference type="Proteomes" id="UP000828941"/>
    </source>
</evidence>
<sequence length="601" mass="67903">MGIGEEIQRFIKVWITAISCLGYCYYIAARIPKGLLRLFSLIPIIYLFLVIPFDLSSLHLGAFTVFFLSWLASFKLLLFSFNQGPLSQSHLNILHFICIASLPIKLKQDPPSKSTTNSESHDNGSSPFAKLVSVCIKLLFLAMVICCYDYTENLHPRFFLAILFCHMYLSIVIALDLCKMSDGCIFGFEIEPQFNKPHLATSLQNFWGRRWNLMVSDVLRAAIYHPLRRLLTHPIGPTWGLPAAIFATFVVSGVMHEFIYYYLARAPPTWEVTWFFVLYGACTAIEVAVKKAVVHRGWRLHRLLSWSLTVAFLVVTGERLFFNQLLRNGVLERAMREYAIVLDFVKSKSPSSYPVLSNPQESSSFRKGPMASSDSWMKEYNEALKLADDISGMISEHSSFPGSGPETQRHASAIRRKITILGTRLDSLQSLLSKLPGKQPISDKEMNRRKDMLGNLRSKVNQMASALNMSNFANRDSLLGPEIKPDDAMNRIAGLDNQGVVGFQRQVMKEQDEGLEKLEHTVISTKHIALAVNEELDLHTRLIDDLDQHVDVTDSRLRRVQKNLAILNKRTKGGCSCLCLLLSVVGIVVLIVAIWLLIKYL</sequence>
<gene>
    <name evidence="1" type="ORF">L6164_031062</name>
</gene>
<name>A0ACB9LEB7_BAUVA</name>
<dbReference type="Proteomes" id="UP000828941">
    <property type="component" value="Chromosome 12"/>
</dbReference>
<protein>
    <submittedName>
        <fullName evidence="1">Uncharacterized protein</fullName>
    </submittedName>
</protein>